<keyword evidence="4 6" id="KW-1133">Transmembrane helix</keyword>
<feature type="transmembrane region" description="Helical" evidence="6">
    <location>
        <begin position="346"/>
        <end position="369"/>
    </location>
</feature>
<protein>
    <recommendedName>
        <fullName evidence="6">Na(+)/H(+) antiporter NhaA</fullName>
    </recommendedName>
    <alternativeName>
        <fullName evidence="6">Sodium/proton antiporter NhaA</fullName>
    </alternativeName>
</protein>
<accession>A0A4R6THJ8</accession>
<evidence type="ECO:0000256" key="6">
    <source>
        <dbReference type="HAMAP-Rule" id="MF_01844"/>
    </source>
</evidence>
<keyword evidence="3 6" id="KW-0812">Transmembrane</keyword>
<dbReference type="AlphaFoldDB" id="A0A4R6THJ8"/>
<comment type="function">
    <text evidence="6">Na(+)/H(+) antiporter that extrudes sodium in exchange for external protons.</text>
</comment>
<reference evidence="7 8" key="1">
    <citation type="submission" date="2019-03" db="EMBL/GenBank/DDBJ databases">
        <title>Genomic Encyclopedia of Archaeal and Bacterial Type Strains, Phase II (KMG-II): from individual species to whole genera.</title>
        <authorList>
            <person name="Goeker M."/>
        </authorList>
    </citation>
    <scope>NUCLEOTIDE SEQUENCE [LARGE SCALE GENOMIC DNA]</scope>
    <source>
        <strain evidence="7 8">DSM 18435</strain>
    </source>
</reference>
<evidence type="ECO:0000256" key="3">
    <source>
        <dbReference type="ARBA" id="ARBA00022692"/>
    </source>
</evidence>
<dbReference type="InterPro" id="IPR023171">
    <property type="entry name" value="Na/H_antiporter_dom_sf"/>
</dbReference>
<dbReference type="GO" id="GO:0006885">
    <property type="term" value="P:regulation of pH"/>
    <property type="evidence" value="ECO:0007669"/>
    <property type="project" value="UniProtKB-UniRule"/>
</dbReference>
<comment type="catalytic activity">
    <reaction evidence="6">
        <text>Na(+)(in) + 2 H(+)(out) = Na(+)(out) + 2 H(+)(in)</text>
        <dbReference type="Rhea" id="RHEA:29251"/>
        <dbReference type="ChEBI" id="CHEBI:15378"/>
        <dbReference type="ChEBI" id="CHEBI:29101"/>
    </reaction>
</comment>
<dbReference type="RefSeq" id="WP_133644936.1">
    <property type="nucleotide sequence ID" value="NZ_SNYI01000003.1"/>
</dbReference>
<dbReference type="InterPro" id="IPR004670">
    <property type="entry name" value="NhaA"/>
</dbReference>
<feature type="transmembrane region" description="Helical" evidence="6">
    <location>
        <begin position="218"/>
        <end position="251"/>
    </location>
</feature>
<dbReference type="PANTHER" id="PTHR30341:SF0">
    <property type="entry name" value="NA(+)_H(+) ANTIPORTER NHAA"/>
    <property type="match status" value="1"/>
</dbReference>
<evidence type="ECO:0000256" key="5">
    <source>
        <dbReference type="ARBA" id="ARBA00023136"/>
    </source>
</evidence>
<comment type="subcellular location">
    <subcellularLocation>
        <location evidence="1">Cell inner membrane</location>
        <topology evidence="1">Multi-pass membrane protein</topology>
    </subcellularLocation>
    <subcellularLocation>
        <location evidence="6">Cell membrane</location>
        <topology evidence="6">Multi-pass membrane protein</topology>
    </subcellularLocation>
</comment>
<dbReference type="HAMAP" id="MF_01844">
    <property type="entry name" value="NhaA"/>
    <property type="match status" value="1"/>
</dbReference>
<feature type="transmembrane region" description="Helical" evidence="6">
    <location>
        <begin position="381"/>
        <end position="408"/>
    </location>
</feature>
<dbReference type="GO" id="GO:0005886">
    <property type="term" value="C:plasma membrane"/>
    <property type="evidence" value="ECO:0007669"/>
    <property type="project" value="UniProtKB-SubCell"/>
</dbReference>
<evidence type="ECO:0000256" key="2">
    <source>
        <dbReference type="ARBA" id="ARBA00022475"/>
    </source>
</evidence>
<evidence type="ECO:0000256" key="4">
    <source>
        <dbReference type="ARBA" id="ARBA00022989"/>
    </source>
</evidence>
<proteinExistence type="inferred from homology"/>
<feature type="transmembrane region" description="Helical" evidence="6">
    <location>
        <begin position="414"/>
        <end position="436"/>
    </location>
</feature>
<feature type="transmembrane region" description="Helical" evidence="6">
    <location>
        <begin position="73"/>
        <end position="91"/>
    </location>
</feature>
<dbReference type="GO" id="GO:0015385">
    <property type="term" value="F:sodium:proton antiporter activity"/>
    <property type="evidence" value="ECO:0007669"/>
    <property type="project" value="UniProtKB-UniRule"/>
</dbReference>
<dbReference type="Pfam" id="PF06965">
    <property type="entry name" value="Na_H_antiport_1"/>
    <property type="match status" value="1"/>
</dbReference>
<dbReference type="OrthoDB" id="9808135at2"/>
<feature type="transmembrane region" description="Helical" evidence="6">
    <location>
        <begin position="316"/>
        <end position="334"/>
    </location>
</feature>
<gene>
    <name evidence="6" type="primary">nhaA</name>
    <name evidence="7" type="ORF">CLV82_2821</name>
</gene>
<keyword evidence="5 6" id="KW-0472">Membrane</keyword>
<comment type="similarity">
    <text evidence="6">Belongs to the NhaA Na(+)/H(+) (TC 2.A.33) antiporter family.</text>
</comment>
<keyword evidence="8" id="KW-1185">Reference proteome</keyword>
<feature type="transmembrane region" description="Helical" evidence="6">
    <location>
        <begin position="137"/>
        <end position="157"/>
    </location>
</feature>
<sequence length="447" mass="48629">MQDKIKLKEQPIDRFYRYVRFFFDSGTTLGTLLMIMVIIAMFWANSPWTTTYHQLFETKIAIGYEGFRIEETLRHWINDFLMAYFFFLVGLEIKREFIDGHLSTIRRASGPLIGALGGMILPALIFLAITWGTPAVAGWGIPMATDIAFAVGFLSLASGIVKRSGKPFLTALAAADDIGAILVIAFFLTTGIDMGNLLAALVYFLIMLGGNFMGIRNTWFYLIVGIFGLWVALLLSGVHATLAGILAALCIPARTKITEESYKEVLVSRSEQFASASVTPTGLLTAEQVKIIQGVIRDSKRALTPLQRIEKDIKPFVNFLVLPVFALANSGISLEGNLLKMITHPLSLGIMAGLVFGKLFGILTANYFASKLGLSQLPEGMNWKILAGLSSLAGIGFTMSLFIAGIVFKEPDMLAIAKIGVLAGSAISAILAISWLRYASNKTVSGT</sequence>
<comment type="caution">
    <text evidence="7">The sequence shown here is derived from an EMBL/GenBank/DDBJ whole genome shotgun (WGS) entry which is preliminary data.</text>
</comment>
<dbReference type="NCBIfam" id="TIGR00773">
    <property type="entry name" value="NhaA"/>
    <property type="match status" value="1"/>
</dbReference>
<dbReference type="PANTHER" id="PTHR30341">
    <property type="entry name" value="SODIUM ION/PROTON ANTIPORTER NHAA-RELATED"/>
    <property type="match status" value="1"/>
</dbReference>
<feature type="transmembrane region" description="Helical" evidence="6">
    <location>
        <begin position="112"/>
        <end position="131"/>
    </location>
</feature>
<keyword evidence="6" id="KW-0915">Sodium</keyword>
<evidence type="ECO:0000256" key="1">
    <source>
        <dbReference type="ARBA" id="ARBA00004429"/>
    </source>
</evidence>
<evidence type="ECO:0000313" key="7">
    <source>
        <dbReference type="EMBL" id="TDQ29363.1"/>
    </source>
</evidence>
<keyword evidence="6" id="KW-0739">Sodium transport</keyword>
<organism evidence="7 8">
    <name type="scientific">Zeaxanthinibacter enoshimensis</name>
    <dbReference type="NCBI Taxonomy" id="392009"/>
    <lineage>
        <taxon>Bacteria</taxon>
        <taxon>Pseudomonadati</taxon>
        <taxon>Bacteroidota</taxon>
        <taxon>Flavobacteriia</taxon>
        <taxon>Flavobacteriales</taxon>
        <taxon>Flavobacteriaceae</taxon>
        <taxon>Zeaxanthinibacter</taxon>
    </lineage>
</organism>
<keyword evidence="2 6" id="KW-1003">Cell membrane</keyword>
<dbReference type="Gene3D" id="1.20.1530.10">
    <property type="entry name" value="Na+/H+ antiporter like domain"/>
    <property type="match status" value="1"/>
</dbReference>
<keyword evidence="6" id="KW-0406">Ion transport</keyword>
<dbReference type="Proteomes" id="UP000295468">
    <property type="component" value="Unassembled WGS sequence"/>
</dbReference>
<feature type="transmembrane region" description="Helical" evidence="6">
    <location>
        <begin position="178"/>
        <end position="206"/>
    </location>
</feature>
<name>A0A4R6THJ8_9FLAO</name>
<evidence type="ECO:0000313" key="8">
    <source>
        <dbReference type="Proteomes" id="UP000295468"/>
    </source>
</evidence>
<feature type="transmembrane region" description="Helical" evidence="6">
    <location>
        <begin position="21"/>
        <end position="44"/>
    </location>
</feature>
<keyword evidence="6" id="KW-0050">Antiport</keyword>
<keyword evidence="6" id="KW-0813">Transport</keyword>
<dbReference type="EMBL" id="SNYI01000003">
    <property type="protein sequence ID" value="TDQ29363.1"/>
    <property type="molecule type" value="Genomic_DNA"/>
</dbReference>